<protein>
    <submittedName>
        <fullName evidence="2">Uncharacterized protein</fullName>
    </submittedName>
</protein>
<feature type="compositionally biased region" description="Basic and acidic residues" evidence="1">
    <location>
        <begin position="21"/>
        <end position="36"/>
    </location>
</feature>
<name>A0ABN8N2A2_9CNID</name>
<reference evidence="2 3" key="1">
    <citation type="submission" date="2022-05" db="EMBL/GenBank/DDBJ databases">
        <authorList>
            <consortium name="Genoscope - CEA"/>
            <person name="William W."/>
        </authorList>
    </citation>
    <scope>NUCLEOTIDE SEQUENCE [LARGE SCALE GENOMIC DNA]</scope>
</reference>
<organism evidence="2 3">
    <name type="scientific">Porites lobata</name>
    <dbReference type="NCBI Taxonomy" id="104759"/>
    <lineage>
        <taxon>Eukaryota</taxon>
        <taxon>Metazoa</taxon>
        <taxon>Cnidaria</taxon>
        <taxon>Anthozoa</taxon>
        <taxon>Hexacorallia</taxon>
        <taxon>Scleractinia</taxon>
        <taxon>Fungiina</taxon>
        <taxon>Poritidae</taxon>
        <taxon>Porites</taxon>
    </lineage>
</organism>
<comment type="caution">
    <text evidence="2">The sequence shown here is derived from an EMBL/GenBank/DDBJ whole genome shotgun (WGS) entry which is preliminary data.</text>
</comment>
<proteinExistence type="predicted"/>
<sequence length="502" mass="55967">MERFQDDYEGGNSTKPIKIKIKIEPPKRKENAKPDTEDGNNDNPETGGIETLKSEGQHGWMEKLLKKAKAALKEKKNDLVEDKHTSRNSTEIYLEDDEIPSGPFNKLKNAFDKLGTRAAGAKQGLTELKQKWNQVPFGEREPVVATLQEAASNIASFANAGDDPIGAVQGAINMVGQFAALAGPTGGIVSVALSFVSGFLSLFGVGRGETKSIGEIVREEIDEAFSQFYEKDLSNQARGIAKTFDVSKAYVDRLAQSGRKLTVHEAGSLERNVPLYLGLGFMGTLSSEIERLLNANEKKDVKKTLKYIELYTTMAVLKDVILQEIATLLPEELERNREAILAAQDFLRSQQRRLLGFLRAGRVGKLALNYFDPDVNRVTDAYLTALLKCPDYDRSMAGKWCITPSISGKRPLPIKWSKEHGYYLVQDGHPYITLGNQGCFWKLIPHGHNLYTIVNTYGGPRHDHYGQYLSFDIQNDPYNQATVESDANLWEITGNNQRRYVS</sequence>
<evidence type="ECO:0000313" key="3">
    <source>
        <dbReference type="Proteomes" id="UP001159405"/>
    </source>
</evidence>
<dbReference type="EMBL" id="CALNXK010000007">
    <property type="protein sequence ID" value="CAH3039536.1"/>
    <property type="molecule type" value="Genomic_DNA"/>
</dbReference>
<dbReference type="Proteomes" id="UP001159405">
    <property type="component" value="Unassembled WGS sequence"/>
</dbReference>
<gene>
    <name evidence="2" type="ORF">PLOB_00042749</name>
</gene>
<evidence type="ECO:0000313" key="2">
    <source>
        <dbReference type="EMBL" id="CAH3039536.1"/>
    </source>
</evidence>
<feature type="region of interest" description="Disordered" evidence="1">
    <location>
        <begin position="1"/>
        <end position="59"/>
    </location>
</feature>
<accession>A0ABN8N2A2</accession>
<keyword evidence="3" id="KW-1185">Reference proteome</keyword>
<evidence type="ECO:0000256" key="1">
    <source>
        <dbReference type="SAM" id="MobiDB-lite"/>
    </source>
</evidence>